<evidence type="ECO:0008006" key="11">
    <source>
        <dbReference type="Google" id="ProtNLM"/>
    </source>
</evidence>
<dbReference type="Gene3D" id="2.160.20.10">
    <property type="entry name" value="Single-stranded right-handed beta-helix, Pectin lyase-like"/>
    <property type="match status" value="1"/>
</dbReference>
<keyword evidence="4" id="KW-0378">Hydrolase</keyword>
<keyword evidence="6" id="KW-0732">Signal</keyword>
<dbReference type="Pfam" id="PF04043">
    <property type="entry name" value="PMEI"/>
    <property type="match status" value="1"/>
</dbReference>
<keyword evidence="10" id="KW-1185">Reference proteome</keyword>
<dbReference type="PANTHER" id="PTHR31707">
    <property type="entry name" value="PECTINESTERASE"/>
    <property type="match status" value="1"/>
</dbReference>
<dbReference type="EMBL" id="JACGCM010002855">
    <property type="protein sequence ID" value="KAF6134415.1"/>
    <property type="molecule type" value="Genomic_DNA"/>
</dbReference>
<protein>
    <recommendedName>
        <fullName evidence="11">Pectinesterase</fullName>
    </recommendedName>
</protein>
<evidence type="ECO:0000256" key="3">
    <source>
        <dbReference type="ARBA" id="ARBA00007786"/>
    </source>
</evidence>
<dbReference type="OrthoDB" id="2019149at2759"/>
<dbReference type="InterPro" id="IPR012334">
    <property type="entry name" value="Pectin_lyas_fold"/>
</dbReference>
<dbReference type="InterPro" id="IPR011050">
    <property type="entry name" value="Pectin_lyase_fold/virulence"/>
</dbReference>
<comment type="similarity">
    <text evidence="2">In the N-terminal section; belongs to the PMEI family.</text>
</comment>
<feature type="signal peptide" evidence="6">
    <location>
        <begin position="1"/>
        <end position="25"/>
    </location>
</feature>
<evidence type="ECO:0000313" key="10">
    <source>
        <dbReference type="Proteomes" id="UP000541444"/>
    </source>
</evidence>
<name>A0A7J7KVM2_9MAGN</name>
<feature type="chain" id="PRO_5029781906" description="Pectinesterase" evidence="6">
    <location>
        <begin position="26"/>
        <end position="240"/>
    </location>
</feature>
<dbReference type="Gene3D" id="1.20.140.40">
    <property type="entry name" value="Invertase/pectin methylesterase inhibitor family protein"/>
    <property type="match status" value="1"/>
</dbReference>
<comment type="similarity">
    <text evidence="3">In the C-terminal section; belongs to the pectinesterase family.</text>
</comment>
<comment type="caution">
    <text evidence="9">The sequence shown here is derived from an EMBL/GenBank/DDBJ whole genome shotgun (WGS) entry which is preliminary data.</text>
</comment>
<evidence type="ECO:0000256" key="4">
    <source>
        <dbReference type="ARBA" id="ARBA00022801"/>
    </source>
</evidence>
<sequence length="240" mass="26815">MVLAIANSLLILLLLLLLLTFQVLQMTAISQEENLTIQAMKNQVCINMVNPNSASPTLCPNASEWALKAQLQFSMLHSSGRVSMVYERWTRLEWDYNPHEGNLRAWLSAALSNQDTCLEGFDGTRDRELVLTGIQGMHVDAVVALDGSGQFQSIIEAGKYRHEEKEDQYHACRGRNGSTVVSANRNFLARMDYIPNRHICVSGKGFIARDMTFRNTAGPKNQQAVALRVDSDNLPFSVVE</sequence>
<dbReference type="InterPro" id="IPR000070">
    <property type="entry name" value="Pectinesterase_cat"/>
</dbReference>
<dbReference type="InterPro" id="IPR035513">
    <property type="entry name" value="Invertase/methylesterase_inhib"/>
</dbReference>
<proteinExistence type="inferred from homology"/>
<dbReference type="GO" id="GO:0004857">
    <property type="term" value="F:enzyme inhibitor activity"/>
    <property type="evidence" value="ECO:0007669"/>
    <property type="project" value="InterPro"/>
</dbReference>
<dbReference type="SUPFAM" id="SSF51126">
    <property type="entry name" value="Pectin lyase-like"/>
    <property type="match status" value="1"/>
</dbReference>
<evidence type="ECO:0000256" key="6">
    <source>
        <dbReference type="SAM" id="SignalP"/>
    </source>
</evidence>
<feature type="domain" description="Pectinesterase inhibitor" evidence="8">
    <location>
        <begin position="99"/>
        <end position="127"/>
    </location>
</feature>
<dbReference type="SUPFAM" id="SSF101148">
    <property type="entry name" value="Plant invertase/pectin methylesterase inhibitor"/>
    <property type="match status" value="1"/>
</dbReference>
<keyword evidence="5" id="KW-0063">Aspartyl esterase</keyword>
<dbReference type="UniPathway" id="UPA00545">
    <property type="reaction ID" value="UER00823"/>
</dbReference>
<dbReference type="InterPro" id="IPR006501">
    <property type="entry name" value="Pectinesterase_inhib_dom"/>
</dbReference>
<dbReference type="GO" id="GO:0030599">
    <property type="term" value="F:pectinesterase activity"/>
    <property type="evidence" value="ECO:0007669"/>
    <property type="project" value="InterPro"/>
</dbReference>
<accession>A0A7J7KVM2</accession>
<feature type="domain" description="Pectinesterase catalytic" evidence="7">
    <location>
        <begin position="177"/>
        <end position="233"/>
    </location>
</feature>
<organism evidence="9 10">
    <name type="scientific">Kingdonia uniflora</name>
    <dbReference type="NCBI Taxonomy" id="39325"/>
    <lineage>
        <taxon>Eukaryota</taxon>
        <taxon>Viridiplantae</taxon>
        <taxon>Streptophyta</taxon>
        <taxon>Embryophyta</taxon>
        <taxon>Tracheophyta</taxon>
        <taxon>Spermatophyta</taxon>
        <taxon>Magnoliopsida</taxon>
        <taxon>Ranunculales</taxon>
        <taxon>Circaeasteraceae</taxon>
        <taxon>Kingdonia</taxon>
    </lineage>
</organism>
<reference evidence="9 10" key="1">
    <citation type="journal article" date="2020" name="IScience">
        <title>Genome Sequencing of the Endangered Kingdonia uniflora (Circaeasteraceae, Ranunculales) Reveals Potential Mechanisms of Evolutionary Specialization.</title>
        <authorList>
            <person name="Sun Y."/>
            <person name="Deng T."/>
            <person name="Zhang A."/>
            <person name="Moore M.J."/>
            <person name="Landis J.B."/>
            <person name="Lin N."/>
            <person name="Zhang H."/>
            <person name="Zhang X."/>
            <person name="Huang J."/>
            <person name="Zhang X."/>
            <person name="Sun H."/>
            <person name="Wang H."/>
        </authorList>
    </citation>
    <scope>NUCLEOTIDE SEQUENCE [LARGE SCALE GENOMIC DNA]</scope>
    <source>
        <strain evidence="9">TB1705</strain>
        <tissue evidence="9">Leaf</tissue>
    </source>
</reference>
<evidence type="ECO:0000259" key="7">
    <source>
        <dbReference type="Pfam" id="PF01095"/>
    </source>
</evidence>
<dbReference type="Pfam" id="PF01095">
    <property type="entry name" value="Pectinesterase"/>
    <property type="match status" value="1"/>
</dbReference>
<evidence type="ECO:0000256" key="1">
    <source>
        <dbReference type="ARBA" id="ARBA00005184"/>
    </source>
</evidence>
<comment type="pathway">
    <text evidence="1">Glycan metabolism; pectin degradation; 2-dehydro-3-deoxy-D-gluconate from pectin: step 1/5.</text>
</comment>
<evidence type="ECO:0000259" key="8">
    <source>
        <dbReference type="Pfam" id="PF04043"/>
    </source>
</evidence>
<dbReference type="GO" id="GO:0042545">
    <property type="term" value="P:cell wall modification"/>
    <property type="evidence" value="ECO:0007669"/>
    <property type="project" value="InterPro"/>
</dbReference>
<evidence type="ECO:0000256" key="5">
    <source>
        <dbReference type="ARBA" id="ARBA00023085"/>
    </source>
</evidence>
<evidence type="ECO:0000313" key="9">
    <source>
        <dbReference type="EMBL" id="KAF6134415.1"/>
    </source>
</evidence>
<dbReference type="GO" id="GO:0045490">
    <property type="term" value="P:pectin catabolic process"/>
    <property type="evidence" value="ECO:0007669"/>
    <property type="project" value="UniProtKB-UniPathway"/>
</dbReference>
<dbReference type="AlphaFoldDB" id="A0A7J7KVM2"/>
<dbReference type="Proteomes" id="UP000541444">
    <property type="component" value="Unassembled WGS sequence"/>
</dbReference>
<gene>
    <name evidence="9" type="ORF">GIB67_007383</name>
</gene>
<evidence type="ECO:0000256" key="2">
    <source>
        <dbReference type="ARBA" id="ARBA00006027"/>
    </source>
</evidence>